<dbReference type="AlphaFoldDB" id="E1R8R6"/>
<dbReference type="OrthoDB" id="41906at2"/>
<feature type="domain" description="Serine dehydratase-like alpha subunit" evidence="2">
    <location>
        <begin position="89"/>
        <end position="426"/>
    </location>
</feature>
<dbReference type="eggNOG" id="COG3681">
    <property type="taxonomic scope" value="Bacteria"/>
</dbReference>
<dbReference type="GO" id="GO:0080146">
    <property type="term" value="F:L-cysteine desulfhydrase activity"/>
    <property type="evidence" value="ECO:0007669"/>
    <property type="project" value="TreeGrafter"/>
</dbReference>
<comment type="similarity">
    <text evidence="1">Belongs to the UPF0597 family.</text>
</comment>
<dbReference type="HOGENOM" id="CLU_051840_0_0_12"/>
<protein>
    <recommendedName>
        <fullName evidence="1">UPF0597 protein Spirs_2717</fullName>
    </recommendedName>
</protein>
<dbReference type="PANTHER" id="PTHR30501">
    <property type="entry name" value="UPF0597 PROTEIN YHAM"/>
    <property type="match status" value="1"/>
</dbReference>
<dbReference type="InterPro" id="IPR021144">
    <property type="entry name" value="UPF0597"/>
</dbReference>
<dbReference type="InterPro" id="IPR005130">
    <property type="entry name" value="Ser_deHydtase-like_asu"/>
</dbReference>
<dbReference type="KEGG" id="ssm:Spirs_2717"/>
<keyword evidence="4" id="KW-1185">Reference proteome</keyword>
<dbReference type="HAMAP" id="MF_01845">
    <property type="entry name" value="UPF0597"/>
    <property type="match status" value="1"/>
</dbReference>
<gene>
    <name evidence="3" type="ordered locus">Spirs_2717</name>
</gene>
<reference evidence="3 4" key="1">
    <citation type="journal article" date="2010" name="Stand. Genomic Sci.">
        <title>Complete genome sequence of Spirochaeta smaragdinae type strain (SEBR 4228).</title>
        <authorList>
            <person name="Mavromatis K."/>
            <person name="Yasawong M."/>
            <person name="Chertkov O."/>
            <person name="Lapidus A."/>
            <person name="Lucas S."/>
            <person name="Nolan M."/>
            <person name="Del Rio T.G."/>
            <person name="Tice H."/>
            <person name="Cheng J.F."/>
            <person name="Pitluck S."/>
            <person name="Liolios K."/>
            <person name="Ivanova N."/>
            <person name="Tapia R."/>
            <person name="Han C."/>
            <person name="Bruce D."/>
            <person name="Goodwin L."/>
            <person name="Pati A."/>
            <person name="Chen A."/>
            <person name="Palaniappan K."/>
            <person name="Land M."/>
            <person name="Hauser L."/>
            <person name="Chang Y.J."/>
            <person name="Jeffries C.D."/>
            <person name="Detter J.C."/>
            <person name="Rohde M."/>
            <person name="Brambilla E."/>
            <person name="Spring S."/>
            <person name="Goker M."/>
            <person name="Sikorski J."/>
            <person name="Woyke T."/>
            <person name="Bristow J."/>
            <person name="Eisen J.A."/>
            <person name="Markowitz V."/>
            <person name="Hugenholtz P."/>
            <person name="Klenk H.P."/>
            <person name="Kyrpides N.C."/>
        </authorList>
    </citation>
    <scope>NUCLEOTIDE SEQUENCE [LARGE SCALE GENOMIC DNA]</scope>
    <source>
        <strain evidence="4">DSM 11293 / JCM 15392 / SEBR 4228</strain>
    </source>
</reference>
<dbReference type="Pfam" id="PF03313">
    <property type="entry name" value="SDH_alpha"/>
    <property type="match status" value="1"/>
</dbReference>
<sequence length="433" mass="45443">MKQDHHVWNSYAALLRREVAPALGCTEPIAVALAAARAAAQLGKTPKLIEANLSRNILKNGMSVGIPGTGLYGLEIAAAVGAVAGDYKKGLEVLSGISAEALTRAKELCAGGSVKIKQRQSPYNLYIEVRVSNGQDTSTVIIQHEHTNIAYVGHNGMVILDRRQDDNESGVGAANGIDKGLTEKEIWDFAMNVPLEKIAFLMETARLNTAVSEKGLQDAYGLEVGRSLEDDIKNGLLADDILNRAVKRTAGAIDARMAGCLLPVMSNSGSGNQGITATMPIVSMAKDLELDQEHLNRALALSHLTTIHMKSSLGRLSALCGATLAATGAACGFVYLLGGGYPEVERAIQNMAGNVAGIICDGAKSSCALKVASSVHAAGQAALLAMKGRSVSSIEGIVAGNVEQTIQNIGRLGSVGMKETDKLILEMMLDKNE</sequence>
<dbReference type="Proteomes" id="UP000002318">
    <property type="component" value="Chromosome"/>
</dbReference>
<organism evidence="3 4">
    <name type="scientific">Sediminispirochaeta smaragdinae (strain DSM 11293 / JCM 15392 / SEBR 4228)</name>
    <name type="common">Spirochaeta smaragdinae</name>
    <dbReference type="NCBI Taxonomy" id="573413"/>
    <lineage>
        <taxon>Bacteria</taxon>
        <taxon>Pseudomonadati</taxon>
        <taxon>Spirochaetota</taxon>
        <taxon>Spirochaetia</taxon>
        <taxon>Spirochaetales</taxon>
        <taxon>Spirochaetaceae</taxon>
        <taxon>Sediminispirochaeta</taxon>
    </lineage>
</organism>
<evidence type="ECO:0000313" key="3">
    <source>
        <dbReference type="EMBL" id="ADK81823.1"/>
    </source>
</evidence>
<evidence type="ECO:0000313" key="4">
    <source>
        <dbReference type="Proteomes" id="UP000002318"/>
    </source>
</evidence>
<dbReference type="EMBL" id="CP002116">
    <property type="protein sequence ID" value="ADK81823.1"/>
    <property type="molecule type" value="Genomic_DNA"/>
</dbReference>
<dbReference type="PIRSF" id="PIRSF006054">
    <property type="entry name" value="UCP006054"/>
    <property type="match status" value="1"/>
</dbReference>
<evidence type="ECO:0000259" key="2">
    <source>
        <dbReference type="Pfam" id="PF03313"/>
    </source>
</evidence>
<evidence type="ECO:0000256" key="1">
    <source>
        <dbReference type="HAMAP-Rule" id="MF_01845"/>
    </source>
</evidence>
<proteinExistence type="inferred from homology"/>
<dbReference type="RefSeq" id="WP_013255284.1">
    <property type="nucleotide sequence ID" value="NC_014364.1"/>
</dbReference>
<dbReference type="PANTHER" id="PTHR30501:SF2">
    <property type="entry name" value="UPF0597 PROTEIN YHAM"/>
    <property type="match status" value="1"/>
</dbReference>
<accession>E1R8R6</accession>
<dbReference type="GO" id="GO:0019450">
    <property type="term" value="P:L-cysteine catabolic process to pyruvate"/>
    <property type="evidence" value="ECO:0007669"/>
    <property type="project" value="TreeGrafter"/>
</dbReference>
<dbReference type="STRING" id="573413.Spirs_2717"/>
<name>E1R8R6_SEDSS</name>